<protein>
    <submittedName>
        <fullName evidence="2">Uncharacterized protein</fullName>
    </submittedName>
</protein>
<proteinExistence type="predicted"/>
<name>L0DTG7_THIND</name>
<dbReference type="AlphaFoldDB" id="L0DTG7"/>
<organism evidence="2 3">
    <name type="scientific">Thioalkalivibrio nitratireducens (strain DSM 14787 / UNIQEM 213 / ALEN2)</name>
    <dbReference type="NCBI Taxonomy" id="1255043"/>
    <lineage>
        <taxon>Bacteria</taxon>
        <taxon>Pseudomonadati</taxon>
        <taxon>Pseudomonadota</taxon>
        <taxon>Gammaproteobacteria</taxon>
        <taxon>Chromatiales</taxon>
        <taxon>Ectothiorhodospiraceae</taxon>
        <taxon>Thioalkalivibrio</taxon>
    </lineage>
</organism>
<dbReference type="Pfam" id="PF20531">
    <property type="entry name" value="DUF6746"/>
    <property type="match status" value="1"/>
</dbReference>
<dbReference type="EMBL" id="CP003989">
    <property type="protein sequence ID" value="AGA32292.1"/>
    <property type="molecule type" value="Genomic_DNA"/>
</dbReference>
<dbReference type="HOGENOM" id="CLU_162741_0_0_6"/>
<evidence type="ECO:0000313" key="3">
    <source>
        <dbReference type="Proteomes" id="UP000010809"/>
    </source>
</evidence>
<evidence type="ECO:0000313" key="2">
    <source>
        <dbReference type="EMBL" id="AGA32292.1"/>
    </source>
</evidence>
<dbReference type="KEGG" id="tni:TVNIR_0592"/>
<dbReference type="STRING" id="1255043.TVNIR_0592"/>
<evidence type="ECO:0000256" key="1">
    <source>
        <dbReference type="SAM" id="SignalP"/>
    </source>
</evidence>
<dbReference type="OrthoDB" id="5975812at2"/>
<dbReference type="InterPro" id="IPR046634">
    <property type="entry name" value="DUF6746"/>
</dbReference>
<keyword evidence="3" id="KW-1185">Reference proteome</keyword>
<dbReference type="eggNOG" id="ENOG5032YXQ">
    <property type="taxonomic scope" value="Bacteria"/>
</dbReference>
<reference evidence="2" key="1">
    <citation type="submission" date="2015-12" db="EMBL/GenBank/DDBJ databases">
        <authorList>
            <person name="Tikhonova T.V."/>
            <person name="Pavlov A.R."/>
            <person name="Beletsky A.V."/>
            <person name="Mardanov A.V."/>
            <person name="Sorokin D.Y."/>
            <person name="Ravin N.V."/>
            <person name="Popov V.O."/>
        </authorList>
    </citation>
    <scope>NUCLEOTIDE SEQUENCE</scope>
    <source>
        <strain evidence="2">DSM 14787</strain>
    </source>
</reference>
<accession>L0DTG7</accession>
<gene>
    <name evidence="2" type="ordered locus">TVNIR_0592</name>
</gene>
<feature type="chain" id="PRO_5003940443" evidence="1">
    <location>
        <begin position="23"/>
        <end position="124"/>
    </location>
</feature>
<keyword evidence="1" id="KW-0732">Signal</keyword>
<dbReference type="Proteomes" id="UP000010809">
    <property type="component" value="Chromosome"/>
</dbReference>
<sequence>MKYPILPAALLCAFLGLGGATAEERIDHFNGLPAETLEDAVQNFSEYNNRLAAIVAKDELTASDLATVHELTYTLENALEKINDELAALADLLEEVHVASETADAASTVEKGRAYLDTARTVIP</sequence>
<dbReference type="PATRIC" id="fig|1255043.3.peg.597"/>
<dbReference type="RefSeq" id="WP_015257445.1">
    <property type="nucleotide sequence ID" value="NC_019902.2"/>
</dbReference>
<feature type="signal peptide" evidence="1">
    <location>
        <begin position="1"/>
        <end position="22"/>
    </location>
</feature>